<keyword evidence="8" id="KW-0496">Mitochondrion</keyword>
<evidence type="ECO:0000256" key="2">
    <source>
        <dbReference type="ARBA" id="ARBA00010510"/>
    </source>
</evidence>
<dbReference type="Pfam" id="PF01459">
    <property type="entry name" value="Porin_3"/>
    <property type="match status" value="1"/>
</dbReference>
<dbReference type="InterPro" id="IPR027246">
    <property type="entry name" value="Porin_Euk/Tom40"/>
</dbReference>
<dbReference type="PANTHER" id="PTHR10802">
    <property type="entry name" value="MITOCHONDRIAL IMPORT RECEPTOR SUBUNIT TOM40"/>
    <property type="match status" value="1"/>
</dbReference>
<keyword evidence="4" id="KW-1134">Transmembrane beta strand</keyword>
<keyword evidence="3" id="KW-0813">Transport</keyword>
<dbReference type="GeneID" id="106470941"/>
<evidence type="ECO:0000256" key="6">
    <source>
        <dbReference type="ARBA" id="ARBA00022787"/>
    </source>
</evidence>
<keyword evidence="7" id="KW-0653">Protein transport</keyword>
<name>A0ABM1BR05_LIMPO</name>
<evidence type="ECO:0000256" key="3">
    <source>
        <dbReference type="ARBA" id="ARBA00022448"/>
    </source>
</evidence>
<evidence type="ECO:0000256" key="4">
    <source>
        <dbReference type="ARBA" id="ARBA00022452"/>
    </source>
</evidence>
<sequence>TAGAHLCYYHKGNDQLQVGVEVETNLRLGESVATIGYQIDLPKANLVFKGTVDSNWTVGAVLEKKLQPLPFTLALSGMLNHAKNQSRFGCGLIIG</sequence>
<keyword evidence="9" id="KW-0472">Membrane</keyword>
<comment type="similarity">
    <text evidence="2">Belongs to the Tom40 family.</text>
</comment>
<keyword evidence="5" id="KW-0812">Transmembrane</keyword>
<evidence type="ECO:0000256" key="1">
    <source>
        <dbReference type="ARBA" id="ARBA00004374"/>
    </source>
</evidence>
<dbReference type="RefSeq" id="XP_013786973.2">
    <property type="nucleotide sequence ID" value="XM_013931519.2"/>
</dbReference>
<reference evidence="11" key="1">
    <citation type="submission" date="2025-08" db="UniProtKB">
        <authorList>
            <consortium name="RefSeq"/>
        </authorList>
    </citation>
    <scope>IDENTIFICATION</scope>
    <source>
        <tissue evidence="11">Muscle</tissue>
    </source>
</reference>
<keyword evidence="10" id="KW-1185">Reference proteome</keyword>
<dbReference type="InterPro" id="IPR023614">
    <property type="entry name" value="Porin_dom_sf"/>
</dbReference>
<protein>
    <submittedName>
        <fullName evidence="11">Mitochondrial import receptor subunit TOM40 homolog 1-like</fullName>
    </submittedName>
</protein>
<dbReference type="Gene3D" id="2.40.160.10">
    <property type="entry name" value="Porin"/>
    <property type="match status" value="1"/>
</dbReference>
<keyword evidence="6" id="KW-1000">Mitochondrion outer membrane</keyword>
<evidence type="ECO:0000256" key="7">
    <source>
        <dbReference type="ARBA" id="ARBA00022927"/>
    </source>
</evidence>
<evidence type="ECO:0000256" key="5">
    <source>
        <dbReference type="ARBA" id="ARBA00022692"/>
    </source>
</evidence>
<dbReference type="InterPro" id="IPR037930">
    <property type="entry name" value="Tom40"/>
</dbReference>
<feature type="non-terminal residue" evidence="11">
    <location>
        <position position="1"/>
    </location>
</feature>
<gene>
    <name evidence="11" type="primary">LOC106470941</name>
</gene>
<evidence type="ECO:0000256" key="9">
    <source>
        <dbReference type="ARBA" id="ARBA00023136"/>
    </source>
</evidence>
<evidence type="ECO:0000313" key="11">
    <source>
        <dbReference type="RefSeq" id="XP_013786973.2"/>
    </source>
</evidence>
<organism evidence="10 11">
    <name type="scientific">Limulus polyphemus</name>
    <name type="common">Atlantic horseshoe crab</name>
    <dbReference type="NCBI Taxonomy" id="6850"/>
    <lineage>
        <taxon>Eukaryota</taxon>
        <taxon>Metazoa</taxon>
        <taxon>Ecdysozoa</taxon>
        <taxon>Arthropoda</taxon>
        <taxon>Chelicerata</taxon>
        <taxon>Merostomata</taxon>
        <taxon>Xiphosura</taxon>
        <taxon>Limulidae</taxon>
        <taxon>Limulus</taxon>
    </lineage>
</organism>
<evidence type="ECO:0000256" key="8">
    <source>
        <dbReference type="ARBA" id="ARBA00023128"/>
    </source>
</evidence>
<accession>A0ABM1BR05</accession>
<evidence type="ECO:0000313" key="10">
    <source>
        <dbReference type="Proteomes" id="UP000694941"/>
    </source>
</evidence>
<dbReference type="Proteomes" id="UP000694941">
    <property type="component" value="Unplaced"/>
</dbReference>
<proteinExistence type="inferred from homology"/>
<comment type="subcellular location">
    <subcellularLocation>
        <location evidence="1">Mitochondrion outer membrane</location>
        <topology evidence="1">Multi-pass membrane protein</topology>
    </subcellularLocation>
</comment>